<dbReference type="NCBIfam" id="TIGR01164">
    <property type="entry name" value="rplP_bact"/>
    <property type="match status" value="1"/>
</dbReference>
<evidence type="ECO:0000256" key="34">
    <source>
        <dbReference type="PROSITE-ProRule" id="PRU00268"/>
    </source>
</evidence>
<dbReference type="CDD" id="cd00364">
    <property type="entry name" value="Ribosomal_uS17"/>
    <property type="match status" value="1"/>
</dbReference>
<evidence type="ECO:0000256" key="28">
    <source>
        <dbReference type="ARBA" id="ARBA00035347"/>
    </source>
</evidence>
<dbReference type="Pfam" id="PF00181">
    <property type="entry name" value="Ribosomal_L2_N"/>
    <property type="match status" value="1"/>
</dbReference>
<comment type="similarity">
    <text evidence="9 36">Belongs to the universal ribosomal protein uS5 family.</text>
</comment>
<dbReference type="InterPro" id="IPR015946">
    <property type="entry name" value="KH_dom-like_a/b"/>
</dbReference>
<dbReference type="InterPro" id="IPR018260">
    <property type="entry name" value="Ribosomal_uL22_CS"/>
</dbReference>
<evidence type="ECO:0000256" key="37">
    <source>
        <dbReference type="RuleBase" id="RU003905"/>
    </source>
</evidence>
<dbReference type="InterPro" id="IPR005324">
    <property type="entry name" value="Ribosomal_uS5_C"/>
</dbReference>
<dbReference type="InterPro" id="IPR022671">
    <property type="entry name" value="Ribosomal_uL2_CS"/>
</dbReference>
<evidence type="ECO:0000256" key="21">
    <source>
        <dbReference type="ARBA" id="ARBA00035153"/>
    </source>
</evidence>
<evidence type="ECO:0000256" key="33">
    <source>
        <dbReference type="PROSITE-ProRule" id="PRU00118"/>
    </source>
</evidence>
<evidence type="ECO:0000256" key="23">
    <source>
        <dbReference type="ARBA" id="ARBA00035156"/>
    </source>
</evidence>
<dbReference type="SUPFAM" id="SSF54821">
    <property type="entry name" value="Ribosomal protein S3 C-terminal domain"/>
    <property type="match status" value="1"/>
</dbReference>
<dbReference type="CDD" id="cd00336">
    <property type="entry name" value="Ribosomal_L22"/>
    <property type="match status" value="1"/>
</dbReference>
<dbReference type="Gene3D" id="3.30.1490.10">
    <property type="match status" value="1"/>
</dbReference>
<dbReference type="InterPro" id="IPR036789">
    <property type="entry name" value="Ribosomal_uL6-like_a/b-dom_sf"/>
</dbReference>
<dbReference type="InterPro" id="IPR000630">
    <property type="entry name" value="Ribosomal_uS8"/>
</dbReference>
<dbReference type="Pfam" id="PF03719">
    <property type="entry name" value="Ribosomal_S5_C"/>
    <property type="match status" value="1"/>
</dbReference>
<dbReference type="InterPro" id="IPR020798">
    <property type="entry name" value="Ribosomal_uL16_CS"/>
</dbReference>
<dbReference type="SUPFAM" id="SSF54211">
    <property type="entry name" value="Ribosomal protein S5 domain 2-like"/>
    <property type="match status" value="1"/>
</dbReference>
<dbReference type="InterPro" id="IPR057264">
    <property type="entry name" value="Ribosomal_uL24_C"/>
</dbReference>
<dbReference type="InterPro" id="IPR019972">
    <property type="entry name" value="Ribosomal_uL14_CS"/>
</dbReference>
<dbReference type="Gene3D" id="3.90.1170.10">
    <property type="entry name" value="Ribosomal protein L10e/L16"/>
    <property type="match status" value="1"/>
</dbReference>
<dbReference type="NCBIfam" id="NF006477">
    <property type="entry name" value="PRK08881.1"/>
    <property type="match status" value="1"/>
</dbReference>
<dbReference type="GO" id="GO:0015935">
    <property type="term" value="C:small ribosomal subunit"/>
    <property type="evidence" value="ECO:0007669"/>
    <property type="project" value="InterPro"/>
</dbReference>
<dbReference type="NCBIfam" id="TIGR03635">
    <property type="entry name" value="uS17_bact"/>
    <property type="match status" value="1"/>
</dbReference>
<dbReference type="InterPro" id="IPR041988">
    <property type="entry name" value="Ribosomal_uL24_KOW"/>
</dbReference>
<dbReference type="InterPro" id="IPR000114">
    <property type="entry name" value="Ribosomal_uL16_bact-type"/>
</dbReference>
<dbReference type="InterPro" id="IPR003256">
    <property type="entry name" value="Ribosomal_uL24"/>
</dbReference>
<dbReference type="InterPro" id="IPR019926">
    <property type="entry name" value="Ribosomal_uL3_CS"/>
</dbReference>
<comment type="similarity">
    <text evidence="7">Belongs to the universal ribosomal protein uL5 family.</text>
</comment>
<protein>
    <recommendedName>
        <fullName evidence="27">Large ribosomal subunit protein uL22c</fullName>
    </recommendedName>
    <alternativeName>
        <fullName evidence="31">30S ribosomal protein S3, chloroplastic</fullName>
    </alternativeName>
    <alternativeName>
        <fullName evidence="28">30S ribosomal protein S5, chloroplastic</fullName>
    </alternativeName>
    <alternativeName>
        <fullName evidence="30">50S ribosomal protein L2, chloroplastic</fullName>
    </alternativeName>
    <alternativeName>
        <fullName evidence="29">50S ribosomal protein L5, chloroplastic</fullName>
    </alternativeName>
    <alternativeName>
        <fullName evidence="32">Large ribosomal subunit protein uL2m</fullName>
    </alternativeName>
    <alternativeName>
        <fullName evidence="25">Large ribosomal subunit protein uL3c</fullName>
    </alternativeName>
    <alternativeName>
        <fullName evidence="24">Large ribosomal subunit protein uL5c</fullName>
    </alternativeName>
    <alternativeName>
        <fullName evidence="26">Small ribosomal subunit protein uS17c</fullName>
    </alternativeName>
    <alternativeName>
        <fullName evidence="22">Small ribosomal subunit protein uS3c</fullName>
    </alternativeName>
    <alternativeName>
        <fullName evidence="23">Small ribosomal subunit protein uS5c</fullName>
    </alternativeName>
    <alternativeName>
        <fullName evidence="21">Small ribosomal subunit protein uS8c</fullName>
    </alternativeName>
</protein>
<dbReference type="SUPFAM" id="SSF56053">
    <property type="entry name" value="Ribosomal protein L6"/>
    <property type="match status" value="2"/>
</dbReference>
<comment type="similarity">
    <text evidence="14">Belongs to the universal ribosomal protein uL14 family.</text>
</comment>
<dbReference type="InterPro" id="IPR016180">
    <property type="entry name" value="Ribosomal_uL16_dom"/>
</dbReference>
<dbReference type="HAMAP" id="MF_01307_B">
    <property type="entry name" value="Ribosomal_uS5_B"/>
    <property type="match status" value="1"/>
</dbReference>
<dbReference type="InterPro" id="IPR005712">
    <property type="entry name" value="Ribosomal_uS5_bac-type"/>
</dbReference>
<dbReference type="InterPro" id="IPR019906">
    <property type="entry name" value="Ribosomal_uL6_bac-type"/>
</dbReference>
<feature type="compositionally biased region" description="Polar residues" evidence="38">
    <location>
        <begin position="1403"/>
        <end position="1413"/>
    </location>
</feature>
<evidence type="ECO:0000256" key="25">
    <source>
        <dbReference type="ARBA" id="ARBA00035213"/>
    </source>
</evidence>
<feature type="domain" description="S5 DRBM" evidence="40">
    <location>
        <begin position="2285"/>
        <end position="2348"/>
    </location>
</feature>
<dbReference type="HAMAP" id="MF_01369_B">
    <property type="entry name" value="Ribosomal_uL23_B"/>
    <property type="match status" value="1"/>
</dbReference>
<dbReference type="InterPro" id="IPR036394">
    <property type="entry name" value="Ribosomal_uL22_sf"/>
</dbReference>
<evidence type="ECO:0000256" key="35">
    <source>
        <dbReference type="RuleBase" id="RU003624"/>
    </source>
</evidence>
<reference evidence="41" key="1">
    <citation type="journal article" date="2019" name="Sci. Rep.">
        <title>Draft genome of Tanacetum cinerariifolium, the natural source of mosquito coil.</title>
        <authorList>
            <person name="Yamashiro T."/>
            <person name="Shiraishi A."/>
            <person name="Satake H."/>
            <person name="Nakayama K."/>
        </authorList>
    </citation>
    <scope>NUCLEOTIDE SEQUENCE</scope>
</reference>
<evidence type="ECO:0000256" key="1">
    <source>
        <dbReference type="ARBA" id="ARBA00005636"/>
    </source>
</evidence>
<comment type="similarity">
    <text evidence="13">Belongs to the universal ribosomal protein uL24 family.</text>
</comment>
<dbReference type="Gene3D" id="3.30.70.330">
    <property type="match status" value="1"/>
</dbReference>
<dbReference type="PROSITE" id="PS00548">
    <property type="entry name" value="RIBOSOMAL_S3"/>
    <property type="match status" value="1"/>
</dbReference>
<dbReference type="InterPro" id="IPR004087">
    <property type="entry name" value="KH_dom"/>
</dbReference>
<dbReference type="PRINTS" id="PR00060">
    <property type="entry name" value="RIBOSOMALL16"/>
</dbReference>
<proteinExistence type="inferred from homology"/>
<dbReference type="Gene3D" id="3.30.160.810">
    <property type="match status" value="1"/>
</dbReference>
<dbReference type="SUPFAM" id="SSF50249">
    <property type="entry name" value="Nucleic acid-binding proteins"/>
    <property type="match status" value="2"/>
</dbReference>
<dbReference type="InterPro" id="IPR009019">
    <property type="entry name" value="KH_sf_prok-type"/>
</dbReference>
<dbReference type="InterPro" id="IPR012340">
    <property type="entry name" value="NA-bd_OB-fold"/>
</dbReference>
<dbReference type="SMART" id="SM00322">
    <property type="entry name" value="KH"/>
    <property type="match status" value="1"/>
</dbReference>
<evidence type="ECO:0000256" key="2">
    <source>
        <dbReference type="ARBA" id="ARBA00006471"/>
    </source>
</evidence>
<dbReference type="Gene3D" id="2.40.50.140">
    <property type="entry name" value="Nucleic acid-binding proteins"/>
    <property type="match status" value="2"/>
</dbReference>
<organism evidence="41">
    <name type="scientific">Tanacetum cinerariifolium</name>
    <name type="common">Dalmatian daisy</name>
    <name type="synonym">Chrysanthemum cinerariifolium</name>
    <dbReference type="NCBI Taxonomy" id="118510"/>
    <lineage>
        <taxon>Eukaryota</taxon>
        <taxon>Viridiplantae</taxon>
        <taxon>Streptophyta</taxon>
        <taxon>Embryophyta</taxon>
        <taxon>Tracheophyta</taxon>
        <taxon>Spermatophyta</taxon>
        <taxon>Magnoliopsida</taxon>
        <taxon>eudicotyledons</taxon>
        <taxon>Gunneridae</taxon>
        <taxon>Pentapetalae</taxon>
        <taxon>asterids</taxon>
        <taxon>campanulids</taxon>
        <taxon>Asterales</taxon>
        <taxon>Asteraceae</taxon>
        <taxon>Asteroideae</taxon>
        <taxon>Anthemideae</taxon>
        <taxon>Anthemidinae</taxon>
        <taxon>Tanacetum</taxon>
    </lineage>
</organism>
<dbReference type="InterPro" id="IPR023575">
    <property type="entry name" value="Ribosomal_uS19_SF"/>
</dbReference>
<evidence type="ECO:0000256" key="9">
    <source>
        <dbReference type="ARBA" id="ARBA00008945"/>
    </source>
</evidence>
<evidence type="ECO:0000256" key="11">
    <source>
        <dbReference type="ARBA" id="ARBA00010254"/>
    </source>
</evidence>
<dbReference type="Gene3D" id="3.30.420.100">
    <property type="match status" value="1"/>
</dbReference>
<dbReference type="PANTHER" id="PTHR11229">
    <property type="entry name" value="50S RIBOSOMAL PROTEIN L3"/>
    <property type="match status" value="1"/>
</dbReference>
<evidence type="ECO:0000256" key="18">
    <source>
        <dbReference type="ARBA" id="ARBA00022884"/>
    </source>
</evidence>
<dbReference type="Pfam" id="PF00297">
    <property type="entry name" value="Ribosomal_L3"/>
    <property type="match status" value="1"/>
</dbReference>
<keyword evidence="20 34" id="KW-0687">Ribonucleoprotein</keyword>
<dbReference type="InterPro" id="IPR019927">
    <property type="entry name" value="Ribosomal_uL3_bac/org-type"/>
</dbReference>
<dbReference type="FunFam" id="3.30.1440.10:FF:000001">
    <property type="entry name" value="50S ribosomal protein L5"/>
    <property type="match status" value="1"/>
</dbReference>
<evidence type="ECO:0000256" key="27">
    <source>
        <dbReference type="ARBA" id="ARBA00035285"/>
    </source>
</evidence>
<dbReference type="InterPro" id="IPR001351">
    <property type="entry name" value="Ribosomal_uS3_C"/>
</dbReference>
<evidence type="ECO:0000256" key="10">
    <source>
        <dbReference type="ARBA" id="ARBA00009451"/>
    </source>
</evidence>
<dbReference type="FunFam" id="3.30.300.20:FF:000001">
    <property type="entry name" value="30S ribosomal protein S3"/>
    <property type="match status" value="1"/>
</dbReference>
<comment type="similarity">
    <text evidence="2">Belongs to the universal ribosomal protein uS8 family.</text>
</comment>
<comment type="caution">
    <text evidence="41">The sequence shown here is derived from an EMBL/GenBank/DDBJ whole genome shotgun (WGS) entry which is preliminary data.</text>
</comment>
<dbReference type="FunFam" id="3.30.160.810:FF:000001">
    <property type="entry name" value="50S ribosomal protein L3"/>
    <property type="match status" value="1"/>
</dbReference>
<dbReference type="Gene3D" id="3.40.1370.10">
    <property type="match status" value="1"/>
</dbReference>
<dbReference type="HAMAP" id="MF_01325_B">
    <property type="entry name" value="Ribosomal_uL3_B"/>
    <property type="match status" value="1"/>
</dbReference>
<dbReference type="Pfam" id="PF00276">
    <property type="entry name" value="Ribosomal_L23"/>
    <property type="match status" value="1"/>
</dbReference>
<dbReference type="HAMAP" id="MF_01342">
    <property type="entry name" value="Ribosomal_uL16"/>
    <property type="match status" value="1"/>
</dbReference>
<dbReference type="NCBIfam" id="TIGR03953">
    <property type="entry name" value="rplD_bact"/>
    <property type="match status" value="1"/>
</dbReference>
<dbReference type="InterPro" id="IPR018280">
    <property type="entry name" value="Ribosomal_uS3_CS"/>
</dbReference>
<feature type="region of interest" description="Disordered" evidence="38">
    <location>
        <begin position="1229"/>
        <end position="1271"/>
    </location>
</feature>
<dbReference type="InterPro" id="IPR012678">
    <property type="entry name" value="Ribosomal_uL23/eL15/eS24_sf"/>
</dbReference>
<dbReference type="SUPFAM" id="SSF54768">
    <property type="entry name" value="dsRNA-binding domain-like"/>
    <property type="match status" value="1"/>
</dbReference>
<dbReference type="SUPFAM" id="SSF54570">
    <property type="entry name" value="Ribosomal protein S19"/>
    <property type="match status" value="1"/>
</dbReference>
<dbReference type="InterPro" id="IPR000266">
    <property type="entry name" value="Ribosomal_uS17"/>
</dbReference>
<dbReference type="Pfam" id="PF00189">
    <property type="entry name" value="Ribosomal_S3_C"/>
    <property type="match status" value="1"/>
</dbReference>
<dbReference type="SMART" id="SM01383">
    <property type="entry name" value="Ribosomal_L2"/>
    <property type="match status" value="1"/>
</dbReference>
<dbReference type="InterPro" id="IPR008991">
    <property type="entry name" value="Translation_prot_SH3-like_sf"/>
</dbReference>
<dbReference type="GO" id="GO:0003729">
    <property type="term" value="F:mRNA binding"/>
    <property type="evidence" value="ECO:0007669"/>
    <property type="project" value="UniProtKB-ARBA"/>
</dbReference>
<dbReference type="Gene3D" id="4.10.950.10">
    <property type="entry name" value="Ribosomal protein L2, domain 3"/>
    <property type="match status" value="1"/>
</dbReference>
<dbReference type="PROSITE" id="PS00056">
    <property type="entry name" value="RIBOSOMAL_S17"/>
    <property type="match status" value="1"/>
</dbReference>
<comment type="similarity">
    <text evidence="10">Belongs to the universal ribosomal protein uL22 family.</text>
</comment>
<dbReference type="Pfam" id="PF00573">
    <property type="entry name" value="Ribosomal_L4"/>
    <property type="match status" value="1"/>
</dbReference>
<dbReference type="HAMAP" id="MF_00531">
    <property type="entry name" value="Ribosomal_uS19"/>
    <property type="match status" value="1"/>
</dbReference>
<keyword evidence="19 34" id="KW-0689">Ribosomal protein</keyword>
<dbReference type="Gene3D" id="3.30.1440.10">
    <property type="match status" value="1"/>
</dbReference>
<evidence type="ECO:0000256" key="38">
    <source>
        <dbReference type="SAM" id="MobiDB-lite"/>
    </source>
</evidence>
<dbReference type="SUPFAM" id="SSF57716">
    <property type="entry name" value="Glucocorticoid receptor-like (DNA-binding domain)"/>
    <property type="match status" value="1"/>
</dbReference>
<dbReference type="PROSITE" id="PS50823">
    <property type="entry name" value="KH_TYPE_2"/>
    <property type="match status" value="1"/>
</dbReference>
<dbReference type="InterPro" id="IPR005824">
    <property type="entry name" value="KOW"/>
</dbReference>
<dbReference type="InterPro" id="IPR005825">
    <property type="entry name" value="Ribosomal_uL24_CS"/>
</dbReference>
<dbReference type="HAMAP" id="MF_01328_B">
    <property type="entry name" value="Ribosomal_uL4_B"/>
    <property type="match status" value="1"/>
</dbReference>
<dbReference type="SUPFAM" id="SSF54189">
    <property type="entry name" value="Ribosomal proteins S24e, L23 and L15e"/>
    <property type="match status" value="1"/>
</dbReference>
<dbReference type="InterPro" id="IPR002222">
    <property type="entry name" value="Ribosomal_uS19"/>
</dbReference>
<dbReference type="HAMAP" id="MF_01333_B">
    <property type="entry name" value="Ribosomal_uL5_B"/>
    <property type="match status" value="1"/>
</dbReference>
<gene>
    <name evidence="41" type="ORF">Tci_000494</name>
</gene>
<feature type="region of interest" description="Disordered" evidence="38">
    <location>
        <begin position="373"/>
        <end position="394"/>
    </location>
</feature>
<dbReference type="GO" id="GO:0006412">
    <property type="term" value="P:translation"/>
    <property type="evidence" value="ECO:0007669"/>
    <property type="project" value="InterPro"/>
</dbReference>
<dbReference type="CDD" id="cd02412">
    <property type="entry name" value="KH-II_30S_S3"/>
    <property type="match status" value="1"/>
</dbReference>
<dbReference type="InterPro" id="IPR047863">
    <property type="entry name" value="Ribosomal_uS8_CS"/>
</dbReference>
<dbReference type="NCBIfam" id="TIGR01079">
    <property type="entry name" value="rplX_bact"/>
    <property type="match status" value="1"/>
</dbReference>
<evidence type="ECO:0000256" key="5">
    <source>
        <dbReference type="ARBA" id="ARBA00007116"/>
    </source>
</evidence>
<dbReference type="InterPro" id="IPR020040">
    <property type="entry name" value="Ribosomal_uL6_a/b-dom"/>
</dbReference>
<feature type="region of interest" description="Disordered" evidence="38">
    <location>
        <begin position="115"/>
        <end position="153"/>
    </location>
</feature>
<dbReference type="NCBIfam" id="TIGR01171">
    <property type="entry name" value="rplB_bact"/>
    <property type="match status" value="1"/>
</dbReference>
<evidence type="ECO:0000256" key="6">
    <source>
        <dbReference type="ARBA" id="ARBA00007345"/>
    </source>
</evidence>
<evidence type="ECO:0000256" key="32">
    <source>
        <dbReference type="ARBA" id="ARBA00069872"/>
    </source>
</evidence>
<evidence type="ECO:0000256" key="36">
    <source>
        <dbReference type="RuleBase" id="RU003823"/>
    </source>
</evidence>
<dbReference type="Gene3D" id="2.40.150.20">
    <property type="entry name" value="Ribosomal protein L14"/>
    <property type="match status" value="1"/>
</dbReference>
<dbReference type="InterPro" id="IPR000597">
    <property type="entry name" value="Ribosomal_uL3"/>
</dbReference>
<evidence type="ECO:0000256" key="29">
    <source>
        <dbReference type="ARBA" id="ARBA00035391"/>
    </source>
</evidence>
<dbReference type="PROSITE" id="PS01108">
    <property type="entry name" value="RIBOSOMAL_L24"/>
    <property type="match status" value="1"/>
</dbReference>
<dbReference type="PROSITE" id="PS00464">
    <property type="entry name" value="RIBOSOMAL_L22"/>
    <property type="match status" value="1"/>
</dbReference>
<sequence>MWEPTAKLAAGDGGGQQQAGQQQPVRGRLGNGGDGDVGVRQKIQADDQVGVAGIGKRQREVFAVAGKREDAIALARPEGAGSLGKHVAGNGEQRMRRQRQPQALLGFGADQVVASQAGPGGGVRGQVADRAGRAGDSRGRDRPRRQLQLGSRERRRFDAEALERAAAVAGVGVNQQAAVDAVDGVAGVAAVGWREVDHAKRDIGDTRRGSGVGAGQRAGQGSQKQQQGRAERVHGVGIGEKMSLGLLGRKVGMMRIFTDDGDSIPVTVVDVSNNRVAQIKTPETDGYTAVQVAFGQRRASRVTKAVAGHHAKAGVEAGTLLKEFRIDAAKAAELKAGEVIAASLFEVGQKIDVQGVSIGKGYAGTIKRHNFASGRATHGNSRSHNVPGSIGMAQDPGRVFPGKRMTGHMGDVTCTVQNLEIARIDADRQLLLVKGQAASNVAAADAVFGRDYNEALIHQIVVAYQANARSGNRKQKDREEVHHTTKKPWRQKGTGRARAGMSSSPLWRGGGRIFPNSPDENFTHKVNKKMYRAGICSILSQLAREERLVVVEDFAIEAPKTKLLSQKLTGMGLESVLIITDVANENLELASRNLPNVLVVEPRHADPIEERLMKVLVAPVISEKATMVAEKNEQIVFRVTTDATKPEIKAAVELLFKVQVESVQTVNREGRRGMVKVVNSDLYKGRPLAALVEKKSKTAGRNNNGHITTRHIGGGHKQHYRLVDFKRNSKDGIPAKVERIEYDPNRTAHIALLCYADGARAYIIATKGMTAGDTVMNGSEAPIKAGNCLPIRNIPVGTVMNCVEMLPGKGAQIARTAGAGVVLMARDGTYAQVRLRSGEVRRVHIECRATVGEVGNAEHSLRKIGKAGAMRWRGIRPTVRGVVMNPVDHPHGGGEGKTAAGRHPVSPWGQQTKGPFCDAHLVKKVEAAQATKDKKPIKTWSRRSTIMPDFIGLTIAVHNGKLHVPVYVSENMFSPKKGATIIKKVLESAIANAEHNDGADIDELFVKTIYVEKGPILKRFTARAKGRGDRISKQSCHIYVTVGNGNFAAMLNEDLKARAYLKTKLKNASVGRIVIERPAKNARFTIYSSRPGVVIGKKGEDIEVLKSALTKIMGVPVHVNIEEIRKPEIDSQLIADSISQQLEKRIMFRRAMKRAMQNAMRLGALGIKIMSSGRLNGIEIARTEWYREGRVPLHTLRADIDYGTSEASTTYGIIGVKVWVYKGDRAPNGDAPVIDTPPDEKKPRGPRRDDARRKYRKEQKGRNTGISHGTGTSVSFGEFGLKAVARGRITARQIEAARRAMTRHIKRGGRIWIRIFPDKPISNKPAEVRMGNGKGNPEYYVAEIRPGKVLYEMDGVDETLAREAFRLAAAKLPLATTFVVRQVVRPAYANRYATAEQHFAAQEGTSRYRTRQNGNEHEGSQMTEQVKLKRTLIGKVVSDKMDKTVTVLIERHVKHPLYGKIIVRSAKYHAHDETNQVKAGDTVEIVEGRPISKTKAWTVTRVTLNRAVSSSTKVKHPNNALCTSALAGPRLTAVADNTGAKEVLCIKVLGGSKRRYAGIGDVIKVTVKVAAPRGRVKKGEIYNAVVVRTAKGVRRQDGSLVKFDGNAAVLLNAKLEPIAMDKIRKNDEVIVLAGKDKGKRGVVSRRVDAEHVVVEGVNVAKKATKPNPMTGVQGGIVDKTMPIHVSNVALFNAASGKADRVEKVVADLTEKFGYKSVMEVPRLTKITLNMGVGEAIADKKVLEHAVGDLTKIAGQKPVTTKSRKAIAGFKIREGYPIGTMVTLRGARMYEFLDRFITVALPRVRDFRGVNGRSFDGRGNYNIGVKEQIIFPEIEYDKIDALREIMAKLALINREAKRVALANKFAAKRASLKAIIDDQSKSEEERYEARLKLQTLPRNSAPTRQRNRCAVTGRPRGTFRKFGLGRIKLREFAMRGEIPGVQKATVAMPSSKVKVAIANVLKDEGYIEDFAVAEDGGKAELKIGLKYYVGRPVIERLERVSRPGLRVYKGKDEIPTVMNGLGVAIVSTPQGVMTDRKARATAGADVAISAQAITVKGPLGVLTQNLNGLVKVENNDGTLSFEPANDSREANAMSGTLRALVNNMVNGVTKGFEKKLNLIGVGYKAQAQGDKLNLSLGFSHPVVHAMPEGVTVVTATPTEIVIKGIDRQKVGQVAAEVRAYRAPEPYKGKGQKVNRLSVHRTNLHIYASLISPEAKVLVSASTLEAEVRAELAGQSGKGGNAAAAALVGKRVAEKALKAGITEVAFDRAIMAKMQAKMASDKPDDGMREKMIAINRVTKVVKGGRIMGFAALTVVGDGDGRIGMGKGKSKEVPVGVQKAMEEARRNLIKVPLKNGTLHHTVYGRHGASKVMMIPAKPGTGVIAGGAMRAIFEVMGVTDVVAKSTGSSNPYNLVRATLDGLAKMTTASDIAAKRGKSVEEILG</sequence>
<dbReference type="HAMAP" id="MF_01309_B">
    <property type="entry name" value="Ribosomal_uS3_B"/>
    <property type="match status" value="1"/>
</dbReference>
<name>A0A699GMR7_TANCI</name>
<dbReference type="SUPFAM" id="SSF53137">
    <property type="entry name" value="Translational machinery components"/>
    <property type="match status" value="1"/>
</dbReference>
<dbReference type="SUPFAM" id="SSF56047">
    <property type="entry name" value="Ribosomal protein S8"/>
    <property type="match status" value="1"/>
</dbReference>
<evidence type="ECO:0000256" key="3">
    <source>
        <dbReference type="ARBA" id="ARBA00006540"/>
    </source>
</evidence>
<feature type="compositionally biased region" description="Basic residues" evidence="38">
    <location>
        <begin position="484"/>
        <end position="495"/>
    </location>
</feature>
<dbReference type="Gene3D" id="3.30.1370.30">
    <property type="match status" value="1"/>
</dbReference>
<dbReference type="InterPro" id="IPR005880">
    <property type="entry name" value="Ribosomal_uL2_bac/org-type"/>
</dbReference>
<keyword evidence="18 33" id="KW-0694">RNA-binding</keyword>
<dbReference type="InterPro" id="IPR023036">
    <property type="entry name" value="Ribosomal_uS14_bac/plastid"/>
</dbReference>
<dbReference type="Gene3D" id="4.10.960.10">
    <property type="entry name" value="Ribosomal protein L3, domain 3"/>
    <property type="match status" value="1"/>
</dbReference>
<dbReference type="SUPFAM" id="SSF50447">
    <property type="entry name" value="Translation proteins"/>
    <property type="match status" value="1"/>
</dbReference>
<comment type="similarity">
    <text evidence="11">Belongs to the universal ribosomal protein uS17 family.</text>
</comment>
<dbReference type="InterPro" id="IPR009000">
    <property type="entry name" value="Transl_B-barrel_sf"/>
</dbReference>
<feature type="region of interest" description="Disordered" evidence="38">
    <location>
        <begin position="468"/>
        <end position="503"/>
    </location>
</feature>
<dbReference type="Pfam" id="PF03947">
    <property type="entry name" value="Ribosomal_L2_C"/>
    <property type="match status" value="1"/>
</dbReference>
<dbReference type="Pfam" id="PF00333">
    <property type="entry name" value="Ribosomal_S5"/>
    <property type="match status" value="1"/>
</dbReference>
<dbReference type="InterPro" id="IPR020929">
    <property type="entry name" value="Ribosomal_uL5_CS"/>
</dbReference>
<dbReference type="InterPro" id="IPR019984">
    <property type="entry name" value="Ribosomal_uS17_bact/chlr"/>
</dbReference>
<dbReference type="InterPro" id="IPR001063">
    <property type="entry name" value="Ribosomal_uL22"/>
</dbReference>
<comment type="similarity">
    <text evidence="3 37">Belongs to the universal ribosomal protein uL3 family.</text>
</comment>
<dbReference type="InterPro" id="IPR014722">
    <property type="entry name" value="Rib_uL2_dom2"/>
</dbReference>
<dbReference type="SUPFAM" id="SSF54814">
    <property type="entry name" value="Prokaryotic type KH domain (KH-domain type II)"/>
    <property type="match status" value="1"/>
</dbReference>
<dbReference type="PROSITE" id="PS00474">
    <property type="entry name" value="RIBOSOMAL_L3"/>
    <property type="match status" value="1"/>
</dbReference>
<dbReference type="FunFam" id="2.40.50.140:FF:000003">
    <property type="entry name" value="50S ribosomal protein L2"/>
    <property type="match status" value="1"/>
</dbReference>
<dbReference type="HAMAP" id="MF_01367">
    <property type="entry name" value="Ribosomal_uL14"/>
    <property type="match status" value="1"/>
</dbReference>
<dbReference type="InterPro" id="IPR023574">
    <property type="entry name" value="Ribosomal_uL4_dom_sf"/>
</dbReference>
<dbReference type="SMART" id="SM01374">
    <property type="entry name" value="Ribosomal_L14"/>
    <property type="match status" value="1"/>
</dbReference>
<dbReference type="HAMAP" id="MF_00537">
    <property type="entry name" value="Ribosomal_uS14_1"/>
    <property type="match status" value="1"/>
</dbReference>
<dbReference type="Gene3D" id="3.30.230.10">
    <property type="match status" value="1"/>
</dbReference>
<dbReference type="HAMAP" id="MF_01345_B">
    <property type="entry name" value="Ribosomal_uS17_B"/>
    <property type="match status" value="1"/>
</dbReference>
<dbReference type="InterPro" id="IPR013005">
    <property type="entry name" value="Ribosomal_uL4-like"/>
</dbReference>
<dbReference type="InterPro" id="IPR019979">
    <property type="entry name" value="Ribosomal_uS17_CS"/>
</dbReference>
<dbReference type="CDD" id="cd00337">
    <property type="entry name" value="Ribosomal_uL14"/>
    <property type="match status" value="1"/>
</dbReference>
<dbReference type="InterPro" id="IPR012677">
    <property type="entry name" value="Nucleotide-bd_a/b_plait_sf"/>
</dbReference>
<dbReference type="InterPro" id="IPR022803">
    <property type="entry name" value="Ribosomal_uL5_dom_sf"/>
</dbReference>
<dbReference type="InterPro" id="IPR002136">
    <property type="entry name" value="Ribosomal_uL4"/>
</dbReference>
<dbReference type="InterPro" id="IPR013025">
    <property type="entry name" value="Ribosomal_uL23-like"/>
</dbReference>
<dbReference type="InterPro" id="IPR020930">
    <property type="entry name" value="Ribosomal_uL5_bac-type"/>
</dbReference>
<dbReference type="InterPro" id="IPR047873">
    <property type="entry name" value="Ribosomal_uL16"/>
</dbReference>
<dbReference type="Pfam" id="PF07650">
    <property type="entry name" value="KH_2"/>
    <property type="match status" value="1"/>
</dbReference>
<evidence type="ECO:0000256" key="13">
    <source>
        <dbReference type="ARBA" id="ARBA00010618"/>
    </source>
</evidence>
<dbReference type="FunFam" id="2.30.30.30:FF:000001">
    <property type="entry name" value="50S ribosomal protein L2"/>
    <property type="match status" value="1"/>
</dbReference>
<dbReference type="FunFam" id="2.40.30.10:FF:000004">
    <property type="entry name" value="50S ribosomal protein L3"/>
    <property type="match status" value="1"/>
</dbReference>
<dbReference type="FunFam" id="3.30.1490.10:FF:000001">
    <property type="entry name" value="30S ribosomal protein S8"/>
    <property type="match status" value="1"/>
</dbReference>
<dbReference type="InterPro" id="IPR036853">
    <property type="entry name" value="Ribosomal_uL14_sf"/>
</dbReference>
<dbReference type="CDD" id="cd01433">
    <property type="entry name" value="Ribosomal_L16_L10e"/>
    <property type="match status" value="1"/>
</dbReference>
<evidence type="ECO:0000313" key="41">
    <source>
        <dbReference type="EMBL" id="GEU28516.1"/>
    </source>
</evidence>
<dbReference type="InterPro" id="IPR014721">
    <property type="entry name" value="Ribsml_uS5_D2-typ_fold_subgr"/>
</dbReference>
<dbReference type="GO" id="GO:0003735">
    <property type="term" value="F:structural constituent of ribosome"/>
    <property type="evidence" value="ECO:0007669"/>
    <property type="project" value="UniProtKB-UniRule"/>
</dbReference>
<dbReference type="Gene3D" id="3.30.300.20">
    <property type="match status" value="1"/>
</dbReference>
<dbReference type="InterPro" id="IPR031309">
    <property type="entry name" value="Ribosomal_uL5_C"/>
</dbReference>
<accession>A0A699GMR7</accession>
<dbReference type="Gene3D" id="3.30.1140.32">
    <property type="entry name" value="Ribosomal protein S3, C-terminal domain"/>
    <property type="match status" value="1"/>
</dbReference>
<dbReference type="Pfam" id="PF17136">
    <property type="entry name" value="ribosomal_L24"/>
    <property type="match status" value="1"/>
</dbReference>
<dbReference type="NCBIfam" id="TIGR03625">
    <property type="entry name" value="L3_bact"/>
    <property type="match status" value="1"/>
</dbReference>
<evidence type="ECO:0000256" key="17">
    <source>
        <dbReference type="ARBA" id="ARBA00022730"/>
    </source>
</evidence>
<dbReference type="InterPro" id="IPR000218">
    <property type="entry name" value="Ribosomal_uL14"/>
</dbReference>
<feature type="compositionally biased region" description="Basic and acidic residues" evidence="38">
    <location>
        <begin position="1238"/>
        <end position="1252"/>
    </location>
</feature>
<evidence type="ECO:0000256" key="20">
    <source>
        <dbReference type="ARBA" id="ARBA00023274"/>
    </source>
</evidence>
<dbReference type="Gene3D" id="3.90.930.12">
    <property type="entry name" value="Ribosomal protein L6, alpha-beta domain"/>
    <property type="match status" value="2"/>
</dbReference>
<comment type="similarity">
    <text evidence="1">Belongs to the universal ribosomal protein uL2 family.</text>
</comment>
<dbReference type="GO" id="GO:0016740">
    <property type="term" value="F:transferase activity"/>
    <property type="evidence" value="ECO:0007669"/>
    <property type="project" value="InterPro"/>
</dbReference>
<dbReference type="FunFam" id="3.30.160.20:FF:000001">
    <property type="entry name" value="30S ribosomal protein S5"/>
    <property type="match status" value="1"/>
</dbReference>
<comment type="similarity">
    <text evidence="15 35">Belongs to the universal ribosomal protein uS3 family.</text>
</comment>
<evidence type="ECO:0000256" key="12">
    <source>
        <dbReference type="ARBA" id="ARBA00010528"/>
    </source>
</evidence>
<dbReference type="InterPro" id="IPR020568">
    <property type="entry name" value="Ribosomal_Su5_D2-typ_SF"/>
</dbReference>
<dbReference type="Pfam" id="PF00281">
    <property type="entry name" value="Ribosomal_L5"/>
    <property type="match status" value="1"/>
</dbReference>
<comment type="similarity">
    <text evidence="8">Belongs to the universal ribosomal protein uL16 family.</text>
</comment>
<comment type="similarity">
    <text evidence="12">Belongs to the universal ribosomal protein uL4 family.</text>
</comment>
<dbReference type="PROSITE" id="PS50881">
    <property type="entry name" value="S5_DSRBD"/>
    <property type="match status" value="1"/>
</dbReference>
<evidence type="ECO:0000256" key="24">
    <source>
        <dbReference type="ARBA" id="ARBA00035210"/>
    </source>
</evidence>
<dbReference type="InterPro" id="IPR036920">
    <property type="entry name" value="Ribosomal_uL16_sf"/>
</dbReference>
<dbReference type="NCBIfam" id="NF000585">
    <property type="entry name" value="PRK00010.1"/>
    <property type="match status" value="1"/>
</dbReference>
<feature type="region of interest" description="Disordered" evidence="38">
    <location>
        <begin position="201"/>
        <end position="232"/>
    </location>
</feature>
<evidence type="ECO:0000256" key="8">
    <source>
        <dbReference type="ARBA" id="ARBA00008931"/>
    </source>
</evidence>
<evidence type="ECO:0000256" key="22">
    <source>
        <dbReference type="ARBA" id="ARBA00035154"/>
    </source>
</evidence>
<dbReference type="CDD" id="cd06089">
    <property type="entry name" value="KOW_RPL26"/>
    <property type="match status" value="1"/>
</dbReference>
<feature type="compositionally biased region" description="Polar residues" evidence="38">
    <location>
        <begin position="1262"/>
        <end position="1271"/>
    </location>
</feature>
<evidence type="ECO:0000256" key="16">
    <source>
        <dbReference type="ARBA" id="ARBA00011838"/>
    </source>
</evidence>
<dbReference type="PROSITE" id="PS00586">
    <property type="entry name" value="RIBOSOMAL_L16_1"/>
    <property type="match status" value="1"/>
</dbReference>
<evidence type="ECO:0000256" key="26">
    <source>
        <dbReference type="ARBA" id="ARBA00035251"/>
    </source>
</evidence>
<dbReference type="NCBIfam" id="NF004123">
    <property type="entry name" value="PRK05610.1"/>
    <property type="match status" value="1"/>
</dbReference>
<dbReference type="SUPFAM" id="SSF50193">
    <property type="entry name" value="Ribosomal protein L14"/>
    <property type="match status" value="1"/>
</dbReference>
<evidence type="ECO:0000256" key="31">
    <source>
        <dbReference type="ARBA" id="ARBA00035473"/>
    </source>
</evidence>
<evidence type="ECO:0000256" key="15">
    <source>
        <dbReference type="ARBA" id="ARBA00010761"/>
    </source>
</evidence>
<dbReference type="InterPro" id="IPR044892">
    <property type="entry name" value="Ribosomal_L3_dom_3_arc_sf"/>
</dbReference>
<dbReference type="FunFam" id="3.30.230.10:FF:000002">
    <property type="entry name" value="30S ribosomal protein S5"/>
    <property type="match status" value="1"/>
</dbReference>
<dbReference type="Pfam" id="PF00203">
    <property type="entry name" value="Ribosomal_S19"/>
    <property type="match status" value="1"/>
</dbReference>
<dbReference type="EMBL" id="BKCJ010000008">
    <property type="protein sequence ID" value="GEU28516.1"/>
    <property type="molecule type" value="Genomic_DNA"/>
</dbReference>
<dbReference type="InterPro" id="IPR057268">
    <property type="entry name" value="Ribosomal_L18"/>
</dbReference>
<dbReference type="InterPro" id="IPR013810">
    <property type="entry name" value="Ribosomal_uS5_N"/>
</dbReference>
<dbReference type="Pfam" id="PF00252">
    <property type="entry name" value="Ribosomal_L16"/>
    <property type="match status" value="1"/>
</dbReference>
<dbReference type="Pfam" id="PF00673">
    <property type="entry name" value="Ribosomal_L5_C"/>
    <property type="match status" value="1"/>
</dbReference>
<dbReference type="NCBIfam" id="TIGR01021">
    <property type="entry name" value="rpsE_bact"/>
    <property type="match status" value="1"/>
</dbReference>
<dbReference type="NCBIfam" id="TIGR03654">
    <property type="entry name" value="L6_bact"/>
    <property type="match status" value="1"/>
</dbReference>
<dbReference type="NCBIfam" id="NF001109">
    <property type="entry name" value="PRK00136.1"/>
    <property type="match status" value="1"/>
</dbReference>
<dbReference type="InterPro" id="IPR022669">
    <property type="entry name" value="Ribosomal_uL2_C"/>
</dbReference>
<feature type="domain" description="KH type-2" evidence="39">
    <location>
        <begin position="1057"/>
        <end position="1125"/>
    </location>
</feature>
<feature type="compositionally biased region" description="Basic and acidic residues" evidence="38">
    <location>
        <begin position="474"/>
        <end position="483"/>
    </location>
</feature>
<evidence type="ECO:0000256" key="30">
    <source>
        <dbReference type="ARBA" id="ARBA00035445"/>
    </source>
</evidence>
<comment type="subunit">
    <text evidence="16">Part of the 50S ribosomal subunit.</text>
</comment>
<dbReference type="Pfam" id="PF00366">
    <property type="entry name" value="Ribosomal_S17"/>
    <property type="match status" value="1"/>
</dbReference>
<dbReference type="HAMAP" id="MF_01320_B">
    <property type="entry name" value="Ribosomal_uL2_B"/>
    <property type="match status" value="1"/>
</dbReference>
<dbReference type="Gene3D" id="2.30.30.30">
    <property type="match status" value="2"/>
</dbReference>
<dbReference type="Pfam" id="PF00347">
    <property type="entry name" value="Ribosomal_L6"/>
    <property type="match status" value="2"/>
</dbReference>
<dbReference type="SUPFAM" id="SSF54843">
    <property type="entry name" value="Ribosomal protein L22"/>
    <property type="match status" value="1"/>
</dbReference>
<dbReference type="Pfam" id="PF00410">
    <property type="entry name" value="Ribosomal_S8"/>
    <property type="match status" value="1"/>
</dbReference>
<dbReference type="GO" id="GO:0019843">
    <property type="term" value="F:rRNA binding"/>
    <property type="evidence" value="ECO:0007669"/>
    <property type="project" value="UniProtKB-KW"/>
</dbReference>
<dbReference type="GO" id="GO:0022625">
    <property type="term" value="C:cytosolic large ribosomal subunit"/>
    <property type="evidence" value="ECO:0007669"/>
    <property type="project" value="TreeGrafter"/>
</dbReference>
<dbReference type="InterPro" id="IPR014726">
    <property type="entry name" value="Ribosomal_uL2_dom3"/>
</dbReference>
<dbReference type="SUPFAM" id="SSF50104">
    <property type="entry name" value="Translation proteins SH3-like domain"/>
    <property type="match status" value="2"/>
</dbReference>
<evidence type="ECO:0000259" key="40">
    <source>
        <dbReference type="PROSITE" id="PS50881"/>
    </source>
</evidence>
<evidence type="ECO:0000256" key="7">
    <source>
        <dbReference type="ARBA" id="ARBA00008553"/>
    </source>
</evidence>
<dbReference type="Gene3D" id="3.90.470.10">
    <property type="entry name" value="Ribosomal protein L22/L17"/>
    <property type="match status" value="1"/>
</dbReference>
<feature type="compositionally biased region" description="Low complexity" evidence="38">
    <location>
        <begin position="219"/>
        <end position="228"/>
    </location>
</feature>
<evidence type="ECO:0000256" key="4">
    <source>
        <dbReference type="ARBA" id="ARBA00006700"/>
    </source>
</evidence>
<dbReference type="SUPFAM" id="SSF55282">
    <property type="entry name" value="RL5-like"/>
    <property type="match status" value="1"/>
</dbReference>
<comment type="similarity">
    <text evidence="6">Belongs to the universal ribosomal protein uS19 family.</text>
</comment>
<dbReference type="InterPro" id="IPR031310">
    <property type="entry name" value="Ribosomal_uL5_N"/>
</dbReference>
<feature type="compositionally biased region" description="Low complexity" evidence="38">
    <location>
        <begin position="18"/>
        <end position="28"/>
    </location>
</feature>
<dbReference type="PROSITE" id="PS00358">
    <property type="entry name" value="RIBOSOMAL_L5"/>
    <property type="match status" value="1"/>
</dbReference>
<dbReference type="InterPro" id="IPR004044">
    <property type="entry name" value="KH_dom_type_2"/>
</dbReference>
<dbReference type="FunFam" id="4.10.950.10:FF:000001">
    <property type="entry name" value="50S ribosomal protein L2"/>
    <property type="match status" value="1"/>
</dbReference>
<evidence type="ECO:0000256" key="14">
    <source>
        <dbReference type="ARBA" id="ARBA00010745"/>
    </source>
</evidence>
<dbReference type="PROSITE" id="PS00467">
    <property type="entry name" value="RIBOSOMAL_L2"/>
    <property type="match status" value="1"/>
</dbReference>
<dbReference type="SMART" id="SM01382">
    <property type="entry name" value="Ribosomal_L2_C"/>
    <property type="match status" value="1"/>
</dbReference>
<dbReference type="CDD" id="cd00432">
    <property type="entry name" value="Ribosomal_L18_L5e"/>
    <property type="match status" value="1"/>
</dbReference>
<feature type="compositionally biased region" description="Basic and acidic residues" evidence="38">
    <location>
        <begin position="130"/>
        <end position="140"/>
    </location>
</feature>
<feature type="region of interest" description="Disordered" evidence="38">
    <location>
        <begin position="1"/>
        <end position="39"/>
    </location>
</feature>
<dbReference type="SUPFAM" id="SSF52166">
    <property type="entry name" value="Ribosomal protein L4"/>
    <property type="match status" value="1"/>
</dbReference>
<dbReference type="InterPro" id="IPR035987">
    <property type="entry name" value="Ribosomal_uS8_sf"/>
</dbReference>
<dbReference type="SMART" id="SM00739">
    <property type="entry name" value="KOW"/>
    <property type="match status" value="1"/>
</dbReference>
<dbReference type="PROSITE" id="PS00049">
    <property type="entry name" value="RIBOSOMAL_L14"/>
    <property type="match status" value="1"/>
</dbReference>
<dbReference type="InterPro" id="IPR005727">
    <property type="entry name" value="Ribosomal_uL22_bac/chlpt-type"/>
</dbReference>
<dbReference type="SUPFAM" id="SSF54686">
    <property type="entry name" value="Ribosomal protein L16p/L10e"/>
    <property type="match status" value="1"/>
</dbReference>
<dbReference type="HAMAP" id="MF_01326_B">
    <property type="entry name" value="Ribosomal_uL24_B"/>
    <property type="match status" value="1"/>
</dbReference>
<dbReference type="InterPro" id="IPR005704">
    <property type="entry name" value="Ribosomal_uS3_bac-typ"/>
</dbReference>
<dbReference type="GO" id="GO:0042254">
    <property type="term" value="P:ribosome biogenesis"/>
    <property type="evidence" value="ECO:0007669"/>
    <property type="project" value="UniProtKB-ARBA"/>
</dbReference>
<dbReference type="FunFam" id="3.90.1170.10:FF:000001">
    <property type="entry name" value="50S ribosomal protein L16"/>
    <property type="match status" value="1"/>
</dbReference>
<evidence type="ECO:0000259" key="39">
    <source>
        <dbReference type="PROSITE" id="PS50823"/>
    </source>
</evidence>
<evidence type="ECO:0000256" key="19">
    <source>
        <dbReference type="ARBA" id="ARBA00022980"/>
    </source>
</evidence>
<dbReference type="PROSITE" id="PS00053">
    <property type="entry name" value="RIBOSOMAL_S8"/>
    <property type="match status" value="1"/>
</dbReference>
<dbReference type="NCBIfam" id="TIGR01009">
    <property type="entry name" value="rpsC_bact"/>
    <property type="match status" value="1"/>
</dbReference>
<dbReference type="Pfam" id="PF00238">
    <property type="entry name" value="Ribosomal_L14"/>
    <property type="match status" value="1"/>
</dbReference>
<dbReference type="InterPro" id="IPR022666">
    <property type="entry name" value="Ribosomal_uL2_RNA-bd_dom"/>
</dbReference>
<comment type="similarity">
    <text evidence="5">Belongs to the universal ribosomal protein uL18 family.</text>
</comment>
<comment type="similarity">
    <text evidence="4">Belongs to the universal ribosomal protein uL23 family.</text>
</comment>
<keyword evidence="17" id="KW-0699">rRNA-binding</keyword>
<dbReference type="InterPro" id="IPR036419">
    <property type="entry name" value="Ribosomal_S3_C_sf"/>
</dbReference>
<dbReference type="NCBIfam" id="TIGR01044">
    <property type="entry name" value="rplV_bact"/>
    <property type="match status" value="1"/>
</dbReference>
<dbReference type="Gene3D" id="3.30.160.20">
    <property type="match status" value="1"/>
</dbReference>
<dbReference type="PANTHER" id="PTHR11229:SF16">
    <property type="entry name" value="LARGE RIBOSOMAL SUBUNIT PROTEIN UL3C"/>
    <property type="match status" value="1"/>
</dbReference>
<feature type="region of interest" description="Disordered" evidence="38">
    <location>
        <begin position="1403"/>
        <end position="1423"/>
    </location>
</feature>